<name>A0A084VTY7_ANOSI</name>
<dbReference type="Proteomes" id="UP000030765">
    <property type="component" value="Unassembled WGS sequence"/>
</dbReference>
<dbReference type="EMBL" id="KE525093">
    <property type="protein sequence ID" value="KFB41431.1"/>
    <property type="molecule type" value="Genomic_DNA"/>
</dbReference>
<keyword evidence="3" id="KW-1185">Reference proteome</keyword>
<reference evidence="1 3" key="1">
    <citation type="journal article" date="2014" name="BMC Genomics">
        <title>Genome sequence of Anopheles sinensis provides insight into genetics basis of mosquito competence for malaria parasites.</title>
        <authorList>
            <person name="Zhou D."/>
            <person name="Zhang D."/>
            <person name="Ding G."/>
            <person name="Shi L."/>
            <person name="Hou Q."/>
            <person name="Ye Y."/>
            <person name="Xu Y."/>
            <person name="Zhou H."/>
            <person name="Xiong C."/>
            <person name="Li S."/>
            <person name="Yu J."/>
            <person name="Hong S."/>
            <person name="Yu X."/>
            <person name="Zou P."/>
            <person name="Chen C."/>
            <person name="Chang X."/>
            <person name="Wang W."/>
            <person name="Lv Y."/>
            <person name="Sun Y."/>
            <person name="Ma L."/>
            <person name="Shen B."/>
            <person name="Zhu C."/>
        </authorList>
    </citation>
    <scope>NUCLEOTIDE SEQUENCE [LARGE SCALE GENOMIC DNA]</scope>
</reference>
<gene>
    <name evidence="1" type="ORF">ZHAS_00009016</name>
</gene>
<dbReference type="VEuPathDB" id="VectorBase:ASIC009016"/>
<accession>A0A084VTY7</accession>
<proteinExistence type="predicted"/>
<evidence type="ECO:0000313" key="1">
    <source>
        <dbReference type="EMBL" id="KFB41431.1"/>
    </source>
</evidence>
<evidence type="ECO:0000313" key="3">
    <source>
        <dbReference type="Proteomes" id="UP000030765"/>
    </source>
</evidence>
<dbReference type="EMBL" id="ATLV01016561">
    <property type="status" value="NOT_ANNOTATED_CDS"/>
    <property type="molecule type" value="Genomic_DNA"/>
</dbReference>
<organism evidence="1">
    <name type="scientific">Anopheles sinensis</name>
    <name type="common">Mosquito</name>
    <dbReference type="NCBI Taxonomy" id="74873"/>
    <lineage>
        <taxon>Eukaryota</taxon>
        <taxon>Metazoa</taxon>
        <taxon>Ecdysozoa</taxon>
        <taxon>Arthropoda</taxon>
        <taxon>Hexapoda</taxon>
        <taxon>Insecta</taxon>
        <taxon>Pterygota</taxon>
        <taxon>Neoptera</taxon>
        <taxon>Endopterygota</taxon>
        <taxon>Diptera</taxon>
        <taxon>Nematocera</taxon>
        <taxon>Culicoidea</taxon>
        <taxon>Culicidae</taxon>
        <taxon>Anophelinae</taxon>
        <taxon>Anopheles</taxon>
    </lineage>
</organism>
<protein>
    <submittedName>
        <fullName evidence="1 2">Uncharacterized protein</fullName>
    </submittedName>
</protein>
<dbReference type="EnsemblMetazoa" id="ASIC009016-RA">
    <property type="protein sequence ID" value="ASIC009016-PA"/>
    <property type="gene ID" value="ASIC009016"/>
</dbReference>
<sequence length="112" mass="12208">MENLFHQPTNSANHTLYSPFFAFASKAGLAKGTTVRRSLADGPNPSASFSSLVAWFRSERLGPGCSDRNETTFWLPRQFVGHGGPYLELIRPSRVWENGSSGSTNGGFGLEL</sequence>
<reference evidence="2" key="2">
    <citation type="submission" date="2020-05" db="UniProtKB">
        <authorList>
            <consortium name="EnsemblMetazoa"/>
        </authorList>
    </citation>
    <scope>IDENTIFICATION</scope>
</reference>
<evidence type="ECO:0000313" key="2">
    <source>
        <dbReference type="EnsemblMetazoa" id="ASIC009016-PA"/>
    </source>
</evidence>
<dbReference type="AlphaFoldDB" id="A0A084VTY7"/>